<name>R0GJH0_9BRAS</name>
<protein>
    <recommendedName>
        <fullName evidence="3">K-box domain-containing protein</fullName>
    </recommendedName>
</protein>
<accession>R0GJH0</accession>
<evidence type="ECO:0000313" key="2">
    <source>
        <dbReference type="Proteomes" id="UP000029121"/>
    </source>
</evidence>
<proteinExistence type="predicted"/>
<gene>
    <name evidence="1" type="ORF">CARUB_v10021169mg</name>
</gene>
<dbReference type="EMBL" id="KB870806">
    <property type="protein sequence ID" value="EOA35911.1"/>
    <property type="molecule type" value="Genomic_DNA"/>
</dbReference>
<organism evidence="1 2">
    <name type="scientific">Capsella rubella</name>
    <dbReference type="NCBI Taxonomy" id="81985"/>
    <lineage>
        <taxon>Eukaryota</taxon>
        <taxon>Viridiplantae</taxon>
        <taxon>Streptophyta</taxon>
        <taxon>Embryophyta</taxon>
        <taxon>Tracheophyta</taxon>
        <taxon>Spermatophyta</taxon>
        <taxon>Magnoliopsida</taxon>
        <taxon>eudicotyledons</taxon>
        <taxon>Gunneridae</taxon>
        <taxon>Pentapetalae</taxon>
        <taxon>rosids</taxon>
        <taxon>malvids</taxon>
        <taxon>Brassicales</taxon>
        <taxon>Brassicaceae</taxon>
        <taxon>Camelineae</taxon>
        <taxon>Capsella</taxon>
    </lineage>
</organism>
<evidence type="ECO:0000313" key="1">
    <source>
        <dbReference type="EMBL" id="EOA35911.1"/>
    </source>
</evidence>
<dbReference type="Proteomes" id="UP000029121">
    <property type="component" value="Unassembled WGS sequence"/>
</dbReference>
<evidence type="ECO:0008006" key="3">
    <source>
        <dbReference type="Google" id="ProtNLM"/>
    </source>
</evidence>
<reference evidence="2" key="1">
    <citation type="journal article" date="2013" name="Nat. Genet.">
        <title>The Capsella rubella genome and the genomic consequences of rapid mating system evolution.</title>
        <authorList>
            <person name="Slotte T."/>
            <person name="Hazzouri K.M."/>
            <person name="Agren J.A."/>
            <person name="Koenig D."/>
            <person name="Maumus F."/>
            <person name="Guo Y.L."/>
            <person name="Steige K."/>
            <person name="Platts A.E."/>
            <person name="Escobar J.S."/>
            <person name="Newman L.K."/>
            <person name="Wang W."/>
            <person name="Mandakova T."/>
            <person name="Vello E."/>
            <person name="Smith L.M."/>
            <person name="Henz S.R."/>
            <person name="Steffen J."/>
            <person name="Takuno S."/>
            <person name="Brandvain Y."/>
            <person name="Coop G."/>
            <person name="Andolfatto P."/>
            <person name="Hu T.T."/>
            <person name="Blanchette M."/>
            <person name="Clark R.M."/>
            <person name="Quesneville H."/>
            <person name="Nordborg M."/>
            <person name="Gaut B.S."/>
            <person name="Lysak M.A."/>
            <person name="Jenkins J."/>
            <person name="Grimwood J."/>
            <person name="Chapman J."/>
            <person name="Prochnik S."/>
            <person name="Shu S."/>
            <person name="Rokhsar D."/>
            <person name="Schmutz J."/>
            <person name="Weigel D."/>
            <person name="Wright S.I."/>
        </authorList>
    </citation>
    <scope>NUCLEOTIDE SEQUENCE [LARGE SCALE GENOMIC DNA]</scope>
    <source>
        <strain evidence="2">cv. Monte Gargano</strain>
    </source>
</reference>
<sequence length="117" mass="13282">MGREKKMRVLCNFCECSGSRFELRPHGQYEGALSSVERELSRLRLLTRKMTGKDLDGLNFAELLLLESQLKDALLIVQNQKVMNEDNLLLCTLYPENLAILKLPVFAIAKGSKAARR</sequence>
<keyword evidence="2" id="KW-1185">Reference proteome</keyword>
<dbReference type="AlphaFoldDB" id="R0GJH0"/>